<organism evidence="2 3">
    <name type="scientific">Acidiphilium cryptum (strain JF-5)</name>
    <dbReference type="NCBI Taxonomy" id="349163"/>
    <lineage>
        <taxon>Bacteria</taxon>
        <taxon>Pseudomonadati</taxon>
        <taxon>Pseudomonadota</taxon>
        <taxon>Alphaproteobacteria</taxon>
        <taxon>Acetobacterales</taxon>
        <taxon>Acidocellaceae</taxon>
        <taxon>Acidiphilium</taxon>
    </lineage>
</organism>
<evidence type="ECO:0000313" key="3">
    <source>
        <dbReference type="Proteomes" id="UP000000245"/>
    </source>
</evidence>
<accession>A5FYG2</accession>
<dbReference type="Proteomes" id="UP000000245">
    <property type="component" value="Chromosome"/>
</dbReference>
<dbReference type="RefSeq" id="WP_011942242.1">
    <property type="nucleotide sequence ID" value="NC_009484.1"/>
</dbReference>
<evidence type="ECO:0000313" key="2">
    <source>
        <dbReference type="EMBL" id="ABQ30644.1"/>
    </source>
</evidence>
<feature type="region of interest" description="Disordered" evidence="1">
    <location>
        <begin position="43"/>
        <end position="73"/>
    </location>
</feature>
<reference evidence="2 3" key="1">
    <citation type="submission" date="2007-05" db="EMBL/GenBank/DDBJ databases">
        <title>Complete sequence of chromosome of Acidiphilium cryptum JF-5.</title>
        <authorList>
            <consortium name="US DOE Joint Genome Institute"/>
            <person name="Copeland A."/>
            <person name="Lucas S."/>
            <person name="Lapidus A."/>
            <person name="Barry K."/>
            <person name="Detter J.C."/>
            <person name="Glavina del Rio T."/>
            <person name="Hammon N."/>
            <person name="Israni S."/>
            <person name="Dalin E."/>
            <person name="Tice H."/>
            <person name="Pitluck S."/>
            <person name="Sims D."/>
            <person name="Brettin T."/>
            <person name="Bruce D."/>
            <person name="Han C."/>
            <person name="Schmutz J."/>
            <person name="Larimer F."/>
            <person name="Land M."/>
            <person name="Hauser L."/>
            <person name="Kyrpides N."/>
            <person name="Kim E."/>
            <person name="Magnuson T."/>
            <person name="Richardson P."/>
        </authorList>
    </citation>
    <scope>NUCLEOTIDE SEQUENCE [LARGE SCALE GENOMIC DNA]</scope>
    <source>
        <strain evidence="2 3">JF-5</strain>
    </source>
</reference>
<sequence length="155" mass="16676">MSSSEDLLVVIADGAQARFVRFRPPGKLKTERTFESVAAHLRSSELRSDGPGASFHTGSTAHHAVEPRHDPHESEKIAFARTVASELNALPEGSFGGLILAAPARLIPTLRDALAPLPARNLIGTVEHDLVKVPDEELWPHLEAVLPAGIHPARL</sequence>
<dbReference type="eggNOG" id="COG5622">
    <property type="taxonomic scope" value="Bacteria"/>
</dbReference>
<name>A5FYG2_ACICJ</name>
<dbReference type="EMBL" id="CP000697">
    <property type="protein sequence ID" value="ABQ30644.1"/>
    <property type="molecule type" value="Genomic_DNA"/>
</dbReference>
<dbReference type="AlphaFoldDB" id="A5FYG2"/>
<evidence type="ECO:0000256" key="1">
    <source>
        <dbReference type="SAM" id="MobiDB-lite"/>
    </source>
</evidence>
<gene>
    <name evidence="2" type="ordered locus">Acry_1435</name>
</gene>
<protein>
    <recommendedName>
        <fullName evidence="4">Host attachment protein</fullName>
    </recommendedName>
</protein>
<evidence type="ECO:0008006" key="4">
    <source>
        <dbReference type="Google" id="ProtNLM"/>
    </source>
</evidence>
<feature type="compositionally biased region" description="Basic and acidic residues" evidence="1">
    <location>
        <begin position="63"/>
        <end position="73"/>
    </location>
</feature>
<dbReference type="HOGENOM" id="CLU_105864_0_0_5"/>
<keyword evidence="3" id="KW-1185">Reference proteome</keyword>
<proteinExistence type="predicted"/>
<dbReference type="KEGG" id="acr:Acry_1435"/>
<dbReference type="Pfam" id="PF10116">
    <property type="entry name" value="Host_attach"/>
    <property type="match status" value="1"/>
</dbReference>
<dbReference type="STRING" id="349163.Acry_1435"/>
<dbReference type="InterPro" id="IPR019291">
    <property type="entry name" value="Host_attachment_protein"/>
</dbReference>